<evidence type="ECO:0000313" key="1">
    <source>
        <dbReference type="EMBL" id="NYS62566.1"/>
    </source>
</evidence>
<evidence type="ECO:0008006" key="3">
    <source>
        <dbReference type="Google" id="ProtNLM"/>
    </source>
</evidence>
<sequence>MSQKNTNSYTTDFKERAFKPAIETDQPTVHTAKELSVEASKLLTYLDKHQRLNCTLKVGH</sequence>
<name>A0A7Z0LP99_9GAMM</name>
<dbReference type="EMBL" id="JACCDF010000024">
    <property type="protein sequence ID" value="NYS62566.1"/>
    <property type="molecule type" value="Genomic_DNA"/>
</dbReference>
<evidence type="ECO:0000313" key="2">
    <source>
        <dbReference type="Proteomes" id="UP000586119"/>
    </source>
</evidence>
<reference evidence="1 2" key="1">
    <citation type="journal article" date="2015" name="Int. J. Syst. Evol. Microbiol.">
        <title>Halomonas salicampi sp. nov., a halotolerant and alkalitolerant bacterium isolated from a saltern soil.</title>
        <authorList>
            <person name="Lee J.C."/>
            <person name="Kim Y.S."/>
            <person name="Yun B.S."/>
            <person name="Whang K.S."/>
        </authorList>
    </citation>
    <scope>NUCLEOTIDE SEQUENCE [LARGE SCALE GENOMIC DNA]</scope>
    <source>
        <strain evidence="1 2">BH103</strain>
    </source>
</reference>
<dbReference type="Proteomes" id="UP000586119">
    <property type="component" value="Unassembled WGS sequence"/>
</dbReference>
<gene>
    <name evidence="1" type="ORF">HZS81_17575</name>
</gene>
<dbReference type="AlphaFoldDB" id="A0A7Z0LP99"/>
<comment type="caution">
    <text evidence="1">The sequence shown here is derived from an EMBL/GenBank/DDBJ whole genome shotgun (WGS) entry which is preliminary data.</text>
</comment>
<proteinExistence type="predicted"/>
<accession>A0A7Z0LP99</accession>
<organism evidence="1 2">
    <name type="scientific">Vreelandella salicampi</name>
    <dbReference type="NCBI Taxonomy" id="1449798"/>
    <lineage>
        <taxon>Bacteria</taxon>
        <taxon>Pseudomonadati</taxon>
        <taxon>Pseudomonadota</taxon>
        <taxon>Gammaproteobacteria</taxon>
        <taxon>Oceanospirillales</taxon>
        <taxon>Halomonadaceae</taxon>
        <taxon>Vreelandella</taxon>
    </lineage>
</organism>
<dbReference type="RefSeq" id="WP_179931822.1">
    <property type="nucleotide sequence ID" value="NZ_JACCDF010000024.1"/>
</dbReference>
<keyword evidence="2" id="KW-1185">Reference proteome</keyword>
<protein>
    <recommendedName>
        <fullName evidence="3">Transposase</fullName>
    </recommendedName>
</protein>